<dbReference type="InterPro" id="IPR036508">
    <property type="entry name" value="Chitin-bd_dom_sf"/>
</dbReference>
<dbReference type="GO" id="GO:0005576">
    <property type="term" value="C:extracellular region"/>
    <property type="evidence" value="ECO:0007669"/>
    <property type="project" value="InterPro"/>
</dbReference>
<evidence type="ECO:0000259" key="2">
    <source>
        <dbReference type="SMART" id="SM00494"/>
    </source>
</evidence>
<dbReference type="PANTHER" id="PTHR34150:SF1">
    <property type="entry name" value="CHITIN-BINDING TYPE-2 DOMAIN-CONTAINING PROTEIN"/>
    <property type="match status" value="1"/>
</dbReference>
<dbReference type="InterPro" id="IPR002557">
    <property type="entry name" value="Chitin-bd_dom"/>
</dbReference>
<name>A0A1I8AUG4_9BILA</name>
<sequence length="641" mass="66919">MFAPVLLLAFSALSLAFGNEEVVQGNLCMTVEPFRLSKSDPSAFLECAQLSDEEVREYGLTGKDLGIWTLRDCPSGFEFDETKQRCAERKKLRRQQSLCSRDPWATGCHQQCNVQNGIQQVGSSCNWLDATLVADPANSQNFLQCAPATNAGCGAWVRMPCAPGTVFSPASQVCVHQSVSMQTCGGATSTPVCSCAQRPQVSSCPGTLTCQQSVCCQSVQPPAVEVQPSLCIGTGAQPVASCNYPCPGNTVCQPNIGCCPTTFNPVPQPPPTPVAPAYGVTCPDGSTAYMQCGPLSQCPQNMGCFQGHCCPMSCPYGQNPTGFCMASGCSNGGSCHQPAGCCCAAPATPPPVCPSGVLATQRCQLGGQCPNGQACENGLCCPLPICSNQQIATQTCGFGNACPLGFVCEGRGCCPEPLPLCPNGARASRKCLSGADCPAGSGCNQQGGCCPLSFDPICPMNLNPVCQCSSNEACPSGTSCYQGTCCSSTSIAVAQVPGAQCQQSGQCNGFSSGCAQCVQSVCVCVNGALSNGALCQQMAPATIQQARSGCDQKLWPGEFGCSEDAECAARCPNTYCELRTDKKVGQCQCRDGLLLHGRCFQRCPKGFHESGAFCMHDDEDAFWKDAAAQDALKQLLNRGQC</sequence>
<dbReference type="GO" id="GO:0008061">
    <property type="term" value="F:chitin binding"/>
    <property type="evidence" value="ECO:0007669"/>
    <property type="project" value="InterPro"/>
</dbReference>
<keyword evidence="3" id="KW-1185">Reference proteome</keyword>
<evidence type="ECO:0000313" key="4">
    <source>
        <dbReference type="WBParaSite" id="L893_g9330.t1"/>
    </source>
</evidence>
<proteinExistence type="predicted"/>
<dbReference type="WBParaSite" id="L893_g9330.t1">
    <property type="protein sequence ID" value="L893_g9330.t1"/>
    <property type="gene ID" value="L893_g9330"/>
</dbReference>
<dbReference type="SMART" id="SM00289">
    <property type="entry name" value="WR1"/>
    <property type="match status" value="6"/>
</dbReference>
<evidence type="ECO:0000256" key="1">
    <source>
        <dbReference type="SAM" id="SignalP"/>
    </source>
</evidence>
<feature type="chain" id="PRO_5009315104" evidence="1">
    <location>
        <begin position="19"/>
        <end position="641"/>
    </location>
</feature>
<dbReference type="InterPro" id="IPR006150">
    <property type="entry name" value="Cys_repeat_1"/>
</dbReference>
<accession>A0A1I8AUG4</accession>
<feature type="signal peptide" evidence="1">
    <location>
        <begin position="1"/>
        <end position="18"/>
    </location>
</feature>
<evidence type="ECO:0000313" key="3">
    <source>
        <dbReference type="Proteomes" id="UP000095287"/>
    </source>
</evidence>
<dbReference type="SUPFAM" id="SSF57625">
    <property type="entry name" value="Invertebrate chitin-binding proteins"/>
    <property type="match status" value="1"/>
</dbReference>
<dbReference type="AlphaFoldDB" id="A0A1I8AUG4"/>
<feature type="domain" description="Chitin-binding type-2" evidence="2">
    <location>
        <begin position="26"/>
        <end position="93"/>
    </location>
</feature>
<dbReference type="Proteomes" id="UP000095287">
    <property type="component" value="Unplaced"/>
</dbReference>
<dbReference type="SMART" id="SM00494">
    <property type="entry name" value="ChtBD2"/>
    <property type="match status" value="2"/>
</dbReference>
<feature type="domain" description="Chitin-binding type-2" evidence="2">
    <location>
        <begin position="123"/>
        <end position="186"/>
    </location>
</feature>
<organism evidence="3 4">
    <name type="scientific">Steinernema glaseri</name>
    <dbReference type="NCBI Taxonomy" id="37863"/>
    <lineage>
        <taxon>Eukaryota</taxon>
        <taxon>Metazoa</taxon>
        <taxon>Ecdysozoa</taxon>
        <taxon>Nematoda</taxon>
        <taxon>Chromadorea</taxon>
        <taxon>Rhabditida</taxon>
        <taxon>Tylenchina</taxon>
        <taxon>Panagrolaimomorpha</taxon>
        <taxon>Strongyloidoidea</taxon>
        <taxon>Steinernematidae</taxon>
        <taxon>Steinernema</taxon>
    </lineage>
</organism>
<protein>
    <submittedName>
        <fullName evidence="4">Chitin-binding type-2 domain-containing protein</fullName>
    </submittedName>
</protein>
<keyword evidence="1" id="KW-0732">Signal</keyword>
<reference evidence="4" key="1">
    <citation type="submission" date="2016-11" db="UniProtKB">
        <authorList>
            <consortium name="WormBaseParasite"/>
        </authorList>
    </citation>
    <scope>IDENTIFICATION</scope>
</reference>
<dbReference type="PANTHER" id="PTHR34150">
    <property type="entry name" value="PROTEIN CBG08832-RELATED"/>
    <property type="match status" value="1"/>
</dbReference>